<name>W9H1U3_9PROT</name>
<reference evidence="3 4" key="1">
    <citation type="submission" date="2013-08" db="EMBL/GenBank/DDBJ databases">
        <title>The genome sequence of Skermanella stibiiresistens.</title>
        <authorList>
            <person name="Zhu W."/>
            <person name="Wang G."/>
        </authorList>
    </citation>
    <scope>NUCLEOTIDE SEQUENCE [LARGE SCALE GENOMIC DNA]</scope>
    <source>
        <strain evidence="3 4">SB22</strain>
    </source>
</reference>
<evidence type="ECO:0000313" key="3">
    <source>
        <dbReference type="EMBL" id="EWY38667.1"/>
    </source>
</evidence>
<dbReference type="PANTHER" id="PTHR38340">
    <property type="entry name" value="S-LAYER PROTEIN"/>
    <property type="match status" value="1"/>
</dbReference>
<dbReference type="Proteomes" id="UP000019486">
    <property type="component" value="Unassembled WGS sequence"/>
</dbReference>
<dbReference type="InterPro" id="IPR011049">
    <property type="entry name" value="Serralysin-like_metalloprot_C"/>
</dbReference>
<dbReference type="AlphaFoldDB" id="W9H1U3"/>
<keyword evidence="2" id="KW-0964">Secreted</keyword>
<proteinExistence type="predicted"/>
<dbReference type="STRING" id="1385369.N825_12710"/>
<dbReference type="PRINTS" id="PR00313">
    <property type="entry name" value="CABNDNGRPT"/>
</dbReference>
<dbReference type="PANTHER" id="PTHR38340:SF1">
    <property type="entry name" value="S-LAYER PROTEIN"/>
    <property type="match status" value="1"/>
</dbReference>
<dbReference type="SUPFAM" id="SSF51120">
    <property type="entry name" value="beta-Roll"/>
    <property type="match status" value="1"/>
</dbReference>
<evidence type="ECO:0000256" key="1">
    <source>
        <dbReference type="ARBA" id="ARBA00004613"/>
    </source>
</evidence>
<dbReference type="InterPro" id="IPR050557">
    <property type="entry name" value="RTX_toxin/Mannuronan_C5-epim"/>
</dbReference>
<protein>
    <recommendedName>
        <fullName evidence="5">Calcium-binding protein</fullName>
    </recommendedName>
</protein>
<accession>W9H1U3</accession>
<dbReference type="GO" id="GO:0005509">
    <property type="term" value="F:calcium ion binding"/>
    <property type="evidence" value="ECO:0007669"/>
    <property type="project" value="InterPro"/>
</dbReference>
<comment type="subcellular location">
    <subcellularLocation>
        <location evidence="1">Secreted</location>
    </subcellularLocation>
</comment>
<dbReference type="InterPro" id="IPR001343">
    <property type="entry name" value="Hemolysn_Ca-bd"/>
</dbReference>
<evidence type="ECO:0000313" key="4">
    <source>
        <dbReference type="Proteomes" id="UP000019486"/>
    </source>
</evidence>
<evidence type="ECO:0000256" key="2">
    <source>
        <dbReference type="ARBA" id="ARBA00022525"/>
    </source>
</evidence>
<comment type="caution">
    <text evidence="3">The sequence shown here is derived from an EMBL/GenBank/DDBJ whole genome shotgun (WGS) entry which is preliminary data.</text>
</comment>
<gene>
    <name evidence="3" type="ORF">N825_12710</name>
</gene>
<evidence type="ECO:0008006" key="5">
    <source>
        <dbReference type="Google" id="ProtNLM"/>
    </source>
</evidence>
<organism evidence="3 4">
    <name type="scientific">Skermanella stibiiresistens SB22</name>
    <dbReference type="NCBI Taxonomy" id="1385369"/>
    <lineage>
        <taxon>Bacteria</taxon>
        <taxon>Pseudomonadati</taxon>
        <taxon>Pseudomonadota</taxon>
        <taxon>Alphaproteobacteria</taxon>
        <taxon>Rhodospirillales</taxon>
        <taxon>Azospirillaceae</taxon>
        <taxon>Skermanella</taxon>
    </lineage>
</organism>
<dbReference type="EMBL" id="AVFL01000017">
    <property type="protein sequence ID" value="EWY38667.1"/>
    <property type="molecule type" value="Genomic_DNA"/>
</dbReference>
<dbReference type="GO" id="GO:0005576">
    <property type="term" value="C:extracellular region"/>
    <property type="evidence" value="ECO:0007669"/>
    <property type="project" value="UniProtKB-SubCell"/>
</dbReference>
<sequence>MVETTSTTNSGAQIKWGGSGGDVIVASDKVIFDWVPAAGNSNQWSETFYGSRYVWDEQYQEYVYQDYSWSNQGSSPSTAFGSVAFDTPIYGQTFQEAPVEFMFSNSQEGRHWTQTLATLDYPSQWIWNPDTGKLDPNYAGTSPDHHNSFIYFNPDEVASTFNYYDYSSYQSEAGHWAVRQTGDLTAFGGAGNDRIYGGTGNDRLFGEAGDDEIHGGLGPSYLSGGQGKDVLIAGVGSQTLDGGSGADTLVDGTGNTIMIGGSGADTFVFKPAAGGSDKILDFNPTYDHIRLDASPGLTSAEAVLERSTDLGGSTLIELADDHTVLLMGTDLAHLTTRSDAVFLFT</sequence>
<keyword evidence="4" id="KW-1185">Reference proteome</keyword>
<dbReference type="Pfam" id="PF00353">
    <property type="entry name" value="HemolysinCabind"/>
    <property type="match status" value="2"/>
</dbReference>
<dbReference type="Gene3D" id="2.150.10.10">
    <property type="entry name" value="Serralysin-like metalloprotease, C-terminal"/>
    <property type="match status" value="1"/>
</dbReference>
<dbReference type="OrthoDB" id="7681731at2"/>
<dbReference type="RefSeq" id="WP_051512733.1">
    <property type="nucleotide sequence ID" value="NZ_AVFL01000017.1"/>
</dbReference>